<sequence>MLVHSDPDQQGARYRDVHTSRFGETVTLPEPVGTELDTETVKHCAR</sequence>
<reference evidence="1" key="2">
    <citation type="journal article" date="2023" name="Int. J. Syst. Evol. Microbiol.">
        <title>Streptomyces marispadix sp. nov., isolated from marine beach sediment of the Northern Coast of Portugal.</title>
        <authorList>
            <person name="dos Santos J.D.N."/>
            <person name="Vitorino I.R."/>
            <person name="Kallscheuer N."/>
            <person name="Srivastava A."/>
            <person name="Krautwurst S."/>
            <person name="Marz M."/>
            <person name="Jogler C."/>
            <person name="Lobo Da Cunha A."/>
            <person name="Catita J."/>
            <person name="Goncalves H."/>
            <person name="Gonzalez I."/>
            <person name="Reyes F."/>
            <person name="Lage O.M."/>
        </authorList>
    </citation>
    <scope>NUCLEOTIDE SEQUENCE</scope>
    <source>
        <strain evidence="1">M600PL45_2</strain>
    </source>
</reference>
<dbReference type="Proteomes" id="UP001166784">
    <property type="component" value="Unassembled WGS sequence"/>
</dbReference>
<reference evidence="1" key="1">
    <citation type="submission" date="2022-03" db="EMBL/GenBank/DDBJ databases">
        <authorList>
            <person name="Santos J.D.N."/>
            <person name="Kallscheuer N."/>
            <person name="Jogler C."/>
            <person name="Lage O.M."/>
        </authorList>
    </citation>
    <scope>NUCLEOTIDE SEQUENCE</scope>
    <source>
        <strain evidence="1">M600PL45_2</strain>
    </source>
</reference>
<dbReference type="EMBL" id="JAKWJU010000002">
    <property type="protein sequence ID" value="MCH6159871.1"/>
    <property type="molecule type" value="Genomic_DNA"/>
</dbReference>
<organism evidence="1 2">
    <name type="scientific">Streptomyces marispadix</name>
    <dbReference type="NCBI Taxonomy" id="2922868"/>
    <lineage>
        <taxon>Bacteria</taxon>
        <taxon>Bacillati</taxon>
        <taxon>Actinomycetota</taxon>
        <taxon>Actinomycetes</taxon>
        <taxon>Kitasatosporales</taxon>
        <taxon>Streptomycetaceae</taxon>
        <taxon>Streptomyces</taxon>
    </lineage>
</organism>
<evidence type="ECO:0000313" key="1">
    <source>
        <dbReference type="EMBL" id="MCH6159871.1"/>
    </source>
</evidence>
<name>A0ABS9SUA7_9ACTN</name>
<dbReference type="RefSeq" id="WP_241057846.1">
    <property type="nucleotide sequence ID" value="NZ_JAKWJU010000002.1"/>
</dbReference>
<evidence type="ECO:0000313" key="2">
    <source>
        <dbReference type="Proteomes" id="UP001166784"/>
    </source>
</evidence>
<gene>
    <name evidence="1" type="ORF">MMA15_05390</name>
</gene>
<protein>
    <submittedName>
        <fullName evidence="1">Uncharacterized protein</fullName>
    </submittedName>
</protein>
<keyword evidence="2" id="KW-1185">Reference proteome</keyword>
<accession>A0ABS9SUA7</accession>
<proteinExistence type="predicted"/>
<comment type="caution">
    <text evidence="1">The sequence shown here is derived from an EMBL/GenBank/DDBJ whole genome shotgun (WGS) entry which is preliminary data.</text>
</comment>